<feature type="non-terminal residue" evidence="2">
    <location>
        <position position="1"/>
    </location>
</feature>
<feature type="non-terminal residue" evidence="2">
    <location>
        <position position="170"/>
    </location>
</feature>
<dbReference type="Proteomes" id="UP000189670">
    <property type="component" value="Unassembled WGS sequence"/>
</dbReference>
<name>A0A1V1NQA7_9BACT</name>
<sequence>KNSIMTISIQNDDTATPSDENNTHWIMASGNKTQNNNYILNAIIGEPVIHEQIINDQYISNIGFVYLEQPSAIHLKIENAEAKPGTKKVPVPFTMDNQTFLNMPISSLECQIAVDTISGLELQSANPTERSQDFSISVFSNETNNQTISKIVLFNTSGQQISPGIGPLLI</sequence>
<organism evidence="2 3">
    <name type="scientific">Candidatus Magnetoglobus multicellularis str. Araruama</name>
    <dbReference type="NCBI Taxonomy" id="890399"/>
    <lineage>
        <taxon>Bacteria</taxon>
        <taxon>Pseudomonadati</taxon>
        <taxon>Thermodesulfobacteriota</taxon>
        <taxon>Desulfobacteria</taxon>
        <taxon>Desulfobacterales</taxon>
        <taxon>Desulfobacteraceae</taxon>
        <taxon>Candidatus Magnetoglobus</taxon>
    </lineage>
</organism>
<dbReference type="EMBL" id="ATBP01003679">
    <property type="protein sequence ID" value="ETR64762.1"/>
    <property type="molecule type" value="Genomic_DNA"/>
</dbReference>
<gene>
    <name evidence="2" type="ORF">OMM_15383</name>
</gene>
<evidence type="ECO:0000313" key="3">
    <source>
        <dbReference type="Proteomes" id="UP000189670"/>
    </source>
</evidence>
<feature type="region of interest" description="Disordered" evidence="1">
    <location>
        <begin position="1"/>
        <end position="20"/>
    </location>
</feature>
<reference evidence="3" key="1">
    <citation type="submission" date="2012-11" db="EMBL/GenBank/DDBJ databases">
        <authorList>
            <person name="Lucero-Rivera Y.E."/>
            <person name="Tovar-Ramirez D."/>
        </authorList>
    </citation>
    <scope>NUCLEOTIDE SEQUENCE [LARGE SCALE GENOMIC DNA]</scope>
    <source>
        <strain evidence="3">Araruama</strain>
    </source>
</reference>
<dbReference type="Gene3D" id="2.60.40.680">
    <property type="match status" value="1"/>
</dbReference>
<accession>A0A1V1NQA7</accession>
<comment type="caution">
    <text evidence="2">The sequence shown here is derived from an EMBL/GenBank/DDBJ whole genome shotgun (WGS) entry which is preliminary data.</text>
</comment>
<evidence type="ECO:0000256" key="1">
    <source>
        <dbReference type="SAM" id="MobiDB-lite"/>
    </source>
</evidence>
<evidence type="ECO:0000313" key="2">
    <source>
        <dbReference type="EMBL" id="ETR64762.1"/>
    </source>
</evidence>
<protein>
    <submittedName>
        <fullName evidence="2">Uncharacterized protein</fullName>
    </submittedName>
</protein>
<dbReference type="AlphaFoldDB" id="A0A1V1NQA7"/>
<proteinExistence type="predicted"/>